<accession>A0A401PE13</accession>
<sequence>MEMSRTVWNMAKRIAQQIAESSLPNHFSFINEEAEAVCTKLNDLRETEQSTVAGVLECKIWHEAKSWIFTNGKISGNFPLRTFLPA</sequence>
<evidence type="ECO:0000313" key="1">
    <source>
        <dbReference type="EMBL" id="GCB71358.1"/>
    </source>
</evidence>
<evidence type="ECO:0000313" key="2">
    <source>
        <dbReference type="Proteomes" id="UP000288216"/>
    </source>
</evidence>
<protein>
    <submittedName>
        <fullName evidence="1">Uncharacterized protein</fullName>
    </submittedName>
</protein>
<comment type="caution">
    <text evidence="1">The sequence shown here is derived from an EMBL/GenBank/DDBJ whole genome shotgun (WGS) entry which is preliminary data.</text>
</comment>
<keyword evidence="2" id="KW-1185">Reference proteome</keyword>
<organism evidence="1 2">
    <name type="scientific">Scyliorhinus torazame</name>
    <name type="common">Cloudy catshark</name>
    <name type="synonym">Catulus torazame</name>
    <dbReference type="NCBI Taxonomy" id="75743"/>
    <lineage>
        <taxon>Eukaryota</taxon>
        <taxon>Metazoa</taxon>
        <taxon>Chordata</taxon>
        <taxon>Craniata</taxon>
        <taxon>Vertebrata</taxon>
        <taxon>Chondrichthyes</taxon>
        <taxon>Elasmobranchii</taxon>
        <taxon>Galeomorphii</taxon>
        <taxon>Galeoidea</taxon>
        <taxon>Carcharhiniformes</taxon>
        <taxon>Scyliorhinidae</taxon>
        <taxon>Scyliorhinus</taxon>
    </lineage>
</organism>
<dbReference type="AlphaFoldDB" id="A0A401PE13"/>
<proteinExistence type="predicted"/>
<gene>
    <name evidence="1" type="ORF">scyTo_0005914</name>
</gene>
<dbReference type="EMBL" id="BFAA01001918">
    <property type="protein sequence ID" value="GCB71358.1"/>
    <property type="molecule type" value="Genomic_DNA"/>
</dbReference>
<name>A0A401PE13_SCYTO</name>
<reference evidence="1 2" key="1">
    <citation type="journal article" date="2018" name="Nat. Ecol. Evol.">
        <title>Shark genomes provide insights into elasmobranch evolution and the origin of vertebrates.</title>
        <authorList>
            <person name="Hara Y"/>
            <person name="Yamaguchi K"/>
            <person name="Onimaru K"/>
            <person name="Kadota M"/>
            <person name="Koyanagi M"/>
            <person name="Keeley SD"/>
            <person name="Tatsumi K"/>
            <person name="Tanaka K"/>
            <person name="Motone F"/>
            <person name="Kageyama Y"/>
            <person name="Nozu R"/>
            <person name="Adachi N"/>
            <person name="Nishimura O"/>
            <person name="Nakagawa R"/>
            <person name="Tanegashima C"/>
            <person name="Kiyatake I"/>
            <person name="Matsumoto R"/>
            <person name="Murakumo K"/>
            <person name="Nishida K"/>
            <person name="Terakita A"/>
            <person name="Kuratani S"/>
            <person name="Sato K"/>
            <person name="Hyodo S Kuraku.S."/>
        </authorList>
    </citation>
    <scope>NUCLEOTIDE SEQUENCE [LARGE SCALE GENOMIC DNA]</scope>
</reference>
<dbReference type="Proteomes" id="UP000288216">
    <property type="component" value="Unassembled WGS sequence"/>
</dbReference>